<dbReference type="PANTHER" id="PTHR20973:SF0">
    <property type="entry name" value="NON-STRUCTURAL MAINTENANCE OF CHROMOSOMES ELEMENT 1 HOMOLOG"/>
    <property type="match status" value="1"/>
</dbReference>
<dbReference type="GO" id="GO:0005634">
    <property type="term" value="C:nucleus"/>
    <property type="evidence" value="ECO:0007669"/>
    <property type="project" value="UniProtKB-SubCell"/>
</dbReference>
<dbReference type="AlphaFoldDB" id="A0A084B077"/>
<dbReference type="PANTHER" id="PTHR20973">
    <property type="entry name" value="NON-SMC ELEMENT 1-RELATED"/>
    <property type="match status" value="1"/>
</dbReference>
<keyword evidence="14 15" id="KW-0539">Nucleus</keyword>
<feature type="region of interest" description="Disordered" evidence="16">
    <location>
        <begin position="293"/>
        <end position="328"/>
    </location>
</feature>
<keyword evidence="6 15" id="KW-0808">Transferase</keyword>
<organism evidence="18 19">
    <name type="scientific">Stachybotrys chartarum (strain CBS 109288 / IBT 7711)</name>
    <name type="common">Toxic black mold</name>
    <name type="synonym">Stilbospora chartarum</name>
    <dbReference type="NCBI Taxonomy" id="1280523"/>
    <lineage>
        <taxon>Eukaryota</taxon>
        <taxon>Fungi</taxon>
        <taxon>Dikarya</taxon>
        <taxon>Ascomycota</taxon>
        <taxon>Pezizomycotina</taxon>
        <taxon>Sordariomycetes</taxon>
        <taxon>Hypocreomycetidae</taxon>
        <taxon>Hypocreales</taxon>
        <taxon>Stachybotryaceae</taxon>
        <taxon>Stachybotrys</taxon>
    </lineage>
</organism>
<evidence type="ECO:0000313" key="18">
    <source>
        <dbReference type="EMBL" id="KEY70956.1"/>
    </source>
</evidence>
<evidence type="ECO:0000256" key="6">
    <source>
        <dbReference type="ARBA" id="ARBA00022679"/>
    </source>
</evidence>
<feature type="compositionally biased region" description="Acidic residues" evidence="16">
    <location>
        <begin position="315"/>
        <end position="328"/>
    </location>
</feature>
<keyword evidence="7 15" id="KW-0479">Metal-binding</keyword>
<dbReference type="Proteomes" id="UP000028045">
    <property type="component" value="Unassembled WGS sequence"/>
</dbReference>
<proteinExistence type="inferred from homology"/>
<dbReference type="EC" id="2.3.2.27" evidence="4 15"/>
<dbReference type="HOGENOM" id="CLU_045153_0_0_1"/>
<dbReference type="InterPro" id="IPR014857">
    <property type="entry name" value="Nse1_RING_C4HC3-type"/>
</dbReference>
<evidence type="ECO:0000256" key="9">
    <source>
        <dbReference type="ARBA" id="ARBA00022771"/>
    </source>
</evidence>
<evidence type="ECO:0000256" key="12">
    <source>
        <dbReference type="ARBA" id="ARBA00023172"/>
    </source>
</evidence>
<evidence type="ECO:0000259" key="17">
    <source>
        <dbReference type="Pfam" id="PF08746"/>
    </source>
</evidence>
<comment type="function">
    <text evidence="15">Acts in a DNA repair pathway for removal of UV-induced DNA damage that is distinct from classical nucleotide excision repair and in repair of ionizing radiation damage. Functions in homologous recombination repair of DNA double strand breaks and in recovery of stalled replication forks.</text>
</comment>
<dbReference type="Gene3D" id="1.10.10.10">
    <property type="entry name" value="Winged helix-like DNA-binding domain superfamily/Winged helix DNA-binding domain"/>
    <property type="match status" value="1"/>
</dbReference>
<gene>
    <name evidence="18" type="ORF">S7711_00795</name>
</gene>
<keyword evidence="13 15" id="KW-0234">DNA repair</keyword>
<dbReference type="CDD" id="cd16493">
    <property type="entry name" value="RING-CH-C4HC3_NSE1"/>
    <property type="match status" value="1"/>
</dbReference>
<keyword evidence="8 15" id="KW-0227">DNA damage</keyword>
<feature type="region of interest" description="Disordered" evidence="16">
    <location>
        <begin position="145"/>
        <end position="165"/>
    </location>
</feature>
<feature type="domain" description="Non-structural maintenance of chromosomes element 1 RING C4HC3-type" evidence="17">
    <location>
        <begin position="226"/>
        <end position="268"/>
    </location>
</feature>
<protein>
    <recommendedName>
        <fullName evidence="5 15">Non-structural maintenance of chromosomes element 1 homolog</fullName>
        <ecNumber evidence="4 15">2.3.2.27</ecNumber>
    </recommendedName>
</protein>
<dbReference type="GO" id="GO:0061630">
    <property type="term" value="F:ubiquitin protein ligase activity"/>
    <property type="evidence" value="ECO:0007669"/>
    <property type="project" value="UniProtKB-EC"/>
</dbReference>
<reference evidence="18 19" key="1">
    <citation type="journal article" date="2014" name="BMC Genomics">
        <title>Comparative genome sequencing reveals chemotype-specific gene clusters in the toxigenic black mold Stachybotrys.</title>
        <authorList>
            <person name="Semeiks J."/>
            <person name="Borek D."/>
            <person name="Otwinowski Z."/>
            <person name="Grishin N.V."/>
        </authorList>
    </citation>
    <scope>NUCLEOTIDE SEQUENCE [LARGE SCALE GENOMIC DNA]</scope>
    <source>
        <strain evidence="19">CBS 109288 / IBT 7711</strain>
    </source>
</reference>
<evidence type="ECO:0000256" key="13">
    <source>
        <dbReference type="ARBA" id="ARBA00023204"/>
    </source>
</evidence>
<comment type="subcellular location">
    <subcellularLocation>
        <location evidence="2 15">Nucleus</location>
    </subcellularLocation>
</comment>
<evidence type="ECO:0000256" key="15">
    <source>
        <dbReference type="RuleBase" id="RU368018"/>
    </source>
</evidence>
<name>A0A084B077_STACB</name>
<dbReference type="InterPro" id="IPR011513">
    <property type="entry name" value="Nse1"/>
</dbReference>
<dbReference type="EMBL" id="KL648402">
    <property type="protein sequence ID" value="KEY70956.1"/>
    <property type="molecule type" value="Genomic_DNA"/>
</dbReference>
<dbReference type="Gene3D" id="3.90.1150.220">
    <property type="match status" value="1"/>
</dbReference>
<dbReference type="Pfam" id="PF08746">
    <property type="entry name" value="zf-RING-like"/>
    <property type="match status" value="1"/>
</dbReference>
<dbReference type="InterPro" id="IPR013083">
    <property type="entry name" value="Znf_RING/FYVE/PHD"/>
</dbReference>
<dbReference type="GO" id="GO:0030915">
    <property type="term" value="C:Smc5-Smc6 complex"/>
    <property type="evidence" value="ECO:0007669"/>
    <property type="project" value="UniProtKB-UniRule"/>
</dbReference>
<keyword evidence="12 15" id="KW-0233">DNA recombination</keyword>
<dbReference type="GO" id="GO:0000724">
    <property type="term" value="P:double-strand break repair via homologous recombination"/>
    <property type="evidence" value="ECO:0007669"/>
    <property type="project" value="TreeGrafter"/>
</dbReference>
<keyword evidence="10 15" id="KW-0833">Ubl conjugation pathway</keyword>
<evidence type="ECO:0000256" key="16">
    <source>
        <dbReference type="SAM" id="MobiDB-lite"/>
    </source>
</evidence>
<keyword evidence="19" id="KW-1185">Reference proteome</keyword>
<evidence type="ECO:0000313" key="19">
    <source>
        <dbReference type="Proteomes" id="UP000028045"/>
    </source>
</evidence>
<evidence type="ECO:0000256" key="7">
    <source>
        <dbReference type="ARBA" id="ARBA00022723"/>
    </source>
</evidence>
<dbReference type="Gene3D" id="3.30.40.10">
    <property type="entry name" value="Zinc/RING finger domain, C3HC4 (zinc finger)"/>
    <property type="match status" value="1"/>
</dbReference>
<evidence type="ECO:0000256" key="11">
    <source>
        <dbReference type="ARBA" id="ARBA00022833"/>
    </source>
</evidence>
<dbReference type="InterPro" id="IPR036388">
    <property type="entry name" value="WH-like_DNA-bd_sf"/>
</dbReference>
<keyword evidence="11 15" id="KW-0862">Zinc</keyword>
<comment type="catalytic activity">
    <reaction evidence="1 15">
        <text>S-ubiquitinyl-[E2 ubiquitin-conjugating enzyme]-L-cysteine + [acceptor protein]-L-lysine = [E2 ubiquitin-conjugating enzyme]-L-cysteine + N(6)-ubiquitinyl-[acceptor protein]-L-lysine.</text>
        <dbReference type="EC" id="2.3.2.27"/>
    </reaction>
</comment>
<evidence type="ECO:0000256" key="8">
    <source>
        <dbReference type="ARBA" id="ARBA00022763"/>
    </source>
</evidence>
<dbReference type="GO" id="GO:0008270">
    <property type="term" value="F:zinc ion binding"/>
    <property type="evidence" value="ECO:0007669"/>
    <property type="project" value="UniProtKB-KW"/>
</dbReference>
<evidence type="ECO:0000256" key="2">
    <source>
        <dbReference type="ARBA" id="ARBA00004123"/>
    </source>
</evidence>
<sequence length="328" mass="36974">MEHTLRGYDDKNRAFLQAFLARGTLTFEDSQPILAAILNASNGGDSNVRADQVTEDDFQGYLNDASRAASLFDYEIRSTLHQVTGERIYAFVNTASDPQTQLATTYSPDELAFIKRLLDAVFDKYNTPRLEVLAVTEMQAFKLARPDRRQSAAEPEDTTQSTDRGLKHSEVEAVLVSLIEGGWLEKSRDGFYLFSPRALLELRPWLVETYNDPDLAPDDWQRIKFCEACKDIVTVGLRCAERDCTLRLHDNCQDAYWRTIRAQTCPKCSTPWTGTHYVGDRAITKTEAYARAHRKGGGRASTVADDMLRQHAREDEDEGAADGTDDEE</sequence>
<dbReference type="OrthoDB" id="185455at2759"/>
<evidence type="ECO:0000256" key="4">
    <source>
        <dbReference type="ARBA" id="ARBA00012483"/>
    </source>
</evidence>
<accession>A0A084B077</accession>
<comment type="subunit">
    <text evidence="15">Component of the Smc5-Smc6 complex.</text>
</comment>
<dbReference type="Pfam" id="PF07574">
    <property type="entry name" value="SMC_Nse1"/>
    <property type="match status" value="1"/>
</dbReference>
<evidence type="ECO:0000256" key="1">
    <source>
        <dbReference type="ARBA" id="ARBA00000900"/>
    </source>
</evidence>
<comment type="similarity">
    <text evidence="3 15">Belongs to the NSE1 family.</text>
</comment>
<evidence type="ECO:0000256" key="10">
    <source>
        <dbReference type="ARBA" id="ARBA00022786"/>
    </source>
</evidence>
<evidence type="ECO:0000256" key="14">
    <source>
        <dbReference type="ARBA" id="ARBA00023242"/>
    </source>
</evidence>
<keyword evidence="9 15" id="KW-0863">Zinc-finger</keyword>
<evidence type="ECO:0000256" key="3">
    <source>
        <dbReference type="ARBA" id="ARBA00010258"/>
    </source>
</evidence>
<evidence type="ECO:0000256" key="5">
    <source>
        <dbReference type="ARBA" id="ARBA00019422"/>
    </source>
</evidence>